<keyword evidence="2" id="KW-1133">Transmembrane helix</keyword>
<feature type="transmembrane region" description="Helical" evidence="2">
    <location>
        <begin position="169"/>
        <end position="186"/>
    </location>
</feature>
<dbReference type="GeneID" id="37127876"/>
<dbReference type="Proteomes" id="UP000247647">
    <property type="component" value="Unassembled WGS sequence"/>
</dbReference>
<organism evidence="3 4">
    <name type="scientific">Aspergillus neoniger (strain CBS 115656)</name>
    <dbReference type="NCBI Taxonomy" id="1448310"/>
    <lineage>
        <taxon>Eukaryota</taxon>
        <taxon>Fungi</taxon>
        <taxon>Dikarya</taxon>
        <taxon>Ascomycota</taxon>
        <taxon>Pezizomycotina</taxon>
        <taxon>Eurotiomycetes</taxon>
        <taxon>Eurotiomycetidae</taxon>
        <taxon>Eurotiales</taxon>
        <taxon>Aspergillaceae</taxon>
        <taxon>Aspergillus</taxon>
        <taxon>Aspergillus subgen. Circumdati</taxon>
    </lineage>
</organism>
<dbReference type="OrthoDB" id="10614714at2759"/>
<dbReference type="RefSeq" id="XP_025477258.1">
    <property type="nucleotide sequence ID" value="XM_025625420.1"/>
</dbReference>
<reference evidence="3" key="1">
    <citation type="submission" date="2016-12" db="EMBL/GenBank/DDBJ databases">
        <title>The genomes of Aspergillus section Nigri reveals drivers in fungal speciation.</title>
        <authorList>
            <consortium name="DOE Joint Genome Institute"/>
            <person name="Vesth T.C."/>
            <person name="Nybo J."/>
            <person name="Theobald S."/>
            <person name="Brandl J."/>
            <person name="Frisvad J.C."/>
            <person name="Nielsen K.F."/>
            <person name="Lyhne E.K."/>
            <person name="Kogle M.E."/>
            <person name="Kuo A."/>
            <person name="Riley R."/>
            <person name="Clum A."/>
            <person name="Nolan M."/>
            <person name="Lipzen A."/>
            <person name="Salamov A."/>
            <person name="Henrissat B."/>
            <person name="Wiebenga A."/>
            <person name="De Vries R.P."/>
            <person name="Grigoriev I.V."/>
            <person name="Mortensen U.H."/>
            <person name="Andersen M.R."/>
            <person name="Baker S.E."/>
        </authorList>
    </citation>
    <scope>NUCLEOTIDE SEQUENCE [LARGE SCALE GENOMIC DNA]</scope>
    <source>
        <strain evidence="3">CBS 115656</strain>
    </source>
</reference>
<feature type="region of interest" description="Disordered" evidence="1">
    <location>
        <begin position="1"/>
        <end position="37"/>
    </location>
</feature>
<evidence type="ECO:0000313" key="3">
    <source>
        <dbReference type="EMBL" id="PYH31780.1"/>
    </source>
</evidence>
<protein>
    <submittedName>
        <fullName evidence="3">Uncharacterized protein</fullName>
    </submittedName>
</protein>
<feature type="transmembrane region" description="Helical" evidence="2">
    <location>
        <begin position="130"/>
        <end position="149"/>
    </location>
</feature>
<evidence type="ECO:0000256" key="1">
    <source>
        <dbReference type="SAM" id="MobiDB-lite"/>
    </source>
</evidence>
<keyword evidence="4" id="KW-1185">Reference proteome</keyword>
<evidence type="ECO:0000256" key="2">
    <source>
        <dbReference type="SAM" id="Phobius"/>
    </source>
</evidence>
<sequence>MQYLGKLPGKVKTNEGATSGQLGRNGLERRAADPLPNEGDRWSLAGYWNPSRVSRTRENWMVGRAEPWEVEAYPRSLHRTTDCTRLQFSHLSVLGRLLEAQESFNSSHLRQKDGSHPTLHSTHSKRKSKFFFAALGVYGSILPLLTGSMTVCRRPPHHGLSQTLVSNPLSSVLLYAGYSIVVWLGHRRSLIPQSGLWRVARGAIGTSARGGSNNRGWLLLLIISIVRSRYFRRPAAMSPRLVRRRGEI</sequence>
<proteinExistence type="predicted"/>
<gene>
    <name evidence="3" type="ORF">BO87DRAFT_399241</name>
</gene>
<keyword evidence="2" id="KW-0812">Transmembrane</keyword>
<keyword evidence="2" id="KW-0472">Membrane</keyword>
<dbReference type="AlphaFoldDB" id="A0A318YGU4"/>
<evidence type="ECO:0000313" key="4">
    <source>
        <dbReference type="Proteomes" id="UP000247647"/>
    </source>
</evidence>
<accession>A0A318YGU4</accession>
<name>A0A318YGU4_ASPNB</name>
<dbReference type="EMBL" id="KZ821471">
    <property type="protein sequence ID" value="PYH31780.1"/>
    <property type="molecule type" value="Genomic_DNA"/>
</dbReference>